<keyword evidence="8" id="KW-1185">Reference proteome</keyword>
<dbReference type="AlphaFoldDB" id="A0A133VN93"/>
<gene>
    <name evidence="7" type="ORF">AKJ58_01550</name>
</gene>
<protein>
    <recommendedName>
        <fullName evidence="9">EamA domain-containing protein</fullName>
    </recommendedName>
</protein>
<evidence type="ECO:0000256" key="6">
    <source>
        <dbReference type="SAM" id="Phobius"/>
    </source>
</evidence>
<dbReference type="PANTHER" id="PTHR30561:SF9">
    <property type="entry name" value="4-AMINO-4-DEOXY-L-ARABINOSE-PHOSPHOUNDECAPRENOL FLIPPASE SUBUNIT ARNF-RELATED"/>
    <property type="match status" value="1"/>
</dbReference>
<dbReference type="GO" id="GO:0022857">
    <property type="term" value="F:transmembrane transporter activity"/>
    <property type="evidence" value="ECO:0007669"/>
    <property type="project" value="InterPro"/>
</dbReference>
<keyword evidence="2" id="KW-1003">Cell membrane</keyword>
<feature type="transmembrane region" description="Helical" evidence="6">
    <location>
        <begin position="53"/>
        <end position="77"/>
    </location>
</feature>
<name>A0A133VN93_9EURY</name>
<dbReference type="InterPro" id="IPR037185">
    <property type="entry name" value="EmrE-like"/>
</dbReference>
<comment type="subcellular location">
    <subcellularLocation>
        <location evidence="1">Cell membrane</location>
        <topology evidence="1">Multi-pass membrane protein</topology>
    </subcellularLocation>
</comment>
<reference evidence="7 8" key="1">
    <citation type="journal article" date="2016" name="Sci. Rep.">
        <title>Metabolic traits of an uncultured archaeal lineage -MSBL1- from brine pools of the Red Sea.</title>
        <authorList>
            <person name="Mwirichia R."/>
            <person name="Alam I."/>
            <person name="Rashid M."/>
            <person name="Vinu M."/>
            <person name="Ba-Alawi W."/>
            <person name="Anthony Kamau A."/>
            <person name="Kamanda Ngugi D."/>
            <person name="Goker M."/>
            <person name="Klenk H.P."/>
            <person name="Bajic V."/>
            <person name="Stingl U."/>
        </authorList>
    </citation>
    <scope>NUCLEOTIDE SEQUENCE [LARGE SCALE GENOMIC DNA]</scope>
    <source>
        <strain evidence="7">SCGC-AAA385D11</strain>
    </source>
</reference>
<evidence type="ECO:0000313" key="7">
    <source>
        <dbReference type="EMBL" id="KXB07883.1"/>
    </source>
</evidence>
<feature type="transmembrane region" description="Helical" evidence="6">
    <location>
        <begin position="115"/>
        <end position="133"/>
    </location>
</feature>
<evidence type="ECO:0000256" key="1">
    <source>
        <dbReference type="ARBA" id="ARBA00004651"/>
    </source>
</evidence>
<dbReference type="InterPro" id="IPR000390">
    <property type="entry name" value="Small_drug/metabolite_transptr"/>
</dbReference>
<evidence type="ECO:0000256" key="3">
    <source>
        <dbReference type="ARBA" id="ARBA00022692"/>
    </source>
</evidence>
<keyword evidence="5 6" id="KW-0472">Membrane</keyword>
<comment type="caution">
    <text evidence="7">The sequence shown here is derived from an EMBL/GenBank/DDBJ whole genome shotgun (WGS) entry which is preliminary data.</text>
</comment>
<evidence type="ECO:0000256" key="2">
    <source>
        <dbReference type="ARBA" id="ARBA00022475"/>
    </source>
</evidence>
<dbReference type="SUPFAM" id="SSF103481">
    <property type="entry name" value="Multidrug resistance efflux transporter EmrE"/>
    <property type="match status" value="1"/>
</dbReference>
<feature type="transmembrane region" description="Helical" evidence="6">
    <location>
        <begin position="83"/>
        <end position="103"/>
    </location>
</feature>
<dbReference type="GO" id="GO:0005886">
    <property type="term" value="C:plasma membrane"/>
    <property type="evidence" value="ECO:0007669"/>
    <property type="project" value="UniProtKB-SubCell"/>
</dbReference>
<feature type="transmembrane region" description="Helical" evidence="6">
    <location>
        <begin position="15"/>
        <end position="33"/>
    </location>
</feature>
<organism evidence="7 8">
    <name type="scientific">candidate division MSBL1 archaeon SCGC-AAA385D11</name>
    <dbReference type="NCBI Taxonomy" id="1698286"/>
    <lineage>
        <taxon>Archaea</taxon>
        <taxon>Methanobacteriati</taxon>
        <taxon>Methanobacteriota</taxon>
        <taxon>candidate division MSBL1</taxon>
    </lineage>
</organism>
<dbReference type="Proteomes" id="UP000070256">
    <property type="component" value="Unassembled WGS sequence"/>
</dbReference>
<accession>A0A133VN93</accession>
<keyword evidence="3 6" id="KW-0812">Transmembrane</keyword>
<evidence type="ECO:0000313" key="8">
    <source>
        <dbReference type="Proteomes" id="UP000070256"/>
    </source>
</evidence>
<evidence type="ECO:0000256" key="4">
    <source>
        <dbReference type="ARBA" id="ARBA00022989"/>
    </source>
</evidence>
<keyword evidence="4 6" id="KW-1133">Transmembrane helix</keyword>
<evidence type="ECO:0000256" key="5">
    <source>
        <dbReference type="ARBA" id="ARBA00023136"/>
    </source>
</evidence>
<dbReference type="PANTHER" id="PTHR30561">
    <property type="entry name" value="SMR FAMILY PROTON-DEPENDENT DRUG EFFLUX TRANSPORTER SUGE"/>
    <property type="match status" value="1"/>
</dbReference>
<dbReference type="EMBL" id="LHYK01000026">
    <property type="protein sequence ID" value="KXB07883.1"/>
    <property type="molecule type" value="Genomic_DNA"/>
</dbReference>
<proteinExistence type="predicted"/>
<evidence type="ECO:0008006" key="9">
    <source>
        <dbReference type="Google" id="ProtNLM"/>
    </source>
</evidence>
<sequence length="134" mass="14259">MFNGPSSESETSMMLWIYVTLAALSNGSAQLLLEQGMRDFAVQSLGTSSLPIYLFKMLTTPLVLAGIIAAGVSMLIWLKILTYAGVSYVFPIWMGLTFALVLVGSSILSGEAISALRIMGVVIIVTGVFITAMS</sequence>
<dbReference type="Gene3D" id="1.10.3730.20">
    <property type="match status" value="1"/>
</dbReference>